<evidence type="ECO:0000313" key="1">
    <source>
        <dbReference type="EMBL" id="KAG0571327.1"/>
    </source>
</evidence>
<dbReference type="Proteomes" id="UP000822688">
    <property type="component" value="Chromosome V"/>
</dbReference>
<accession>A0A8T0HKK1</accession>
<organism evidence="1 2">
    <name type="scientific">Ceratodon purpureus</name>
    <name type="common">Fire moss</name>
    <name type="synonym">Dicranum purpureum</name>
    <dbReference type="NCBI Taxonomy" id="3225"/>
    <lineage>
        <taxon>Eukaryota</taxon>
        <taxon>Viridiplantae</taxon>
        <taxon>Streptophyta</taxon>
        <taxon>Embryophyta</taxon>
        <taxon>Bryophyta</taxon>
        <taxon>Bryophytina</taxon>
        <taxon>Bryopsida</taxon>
        <taxon>Dicranidae</taxon>
        <taxon>Pseudoditrichales</taxon>
        <taxon>Ditrichaceae</taxon>
        <taxon>Ceratodon</taxon>
    </lineage>
</organism>
<dbReference type="EMBL" id="CM026426">
    <property type="protein sequence ID" value="KAG0571327.1"/>
    <property type="molecule type" value="Genomic_DNA"/>
</dbReference>
<sequence>MVQNLPAVQRSRLGRSTWQNGRTSVMLGGNIGLLHGRCGSAQRCISRGAGLLRPGDIASSDARAC</sequence>
<gene>
    <name evidence="1" type="ORF">KC19_VG002700</name>
</gene>
<comment type="caution">
    <text evidence="1">The sequence shown here is derived from an EMBL/GenBank/DDBJ whole genome shotgun (WGS) entry which is preliminary data.</text>
</comment>
<keyword evidence="2" id="KW-1185">Reference proteome</keyword>
<reference evidence="1" key="1">
    <citation type="submission" date="2020-06" db="EMBL/GenBank/DDBJ databases">
        <title>WGS assembly of Ceratodon purpureus strain R40.</title>
        <authorList>
            <person name="Carey S.B."/>
            <person name="Jenkins J."/>
            <person name="Shu S."/>
            <person name="Lovell J.T."/>
            <person name="Sreedasyam A."/>
            <person name="Maumus F."/>
            <person name="Tiley G.P."/>
            <person name="Fernandez-Pozo N."/>
            <person name="Barry K."/>
            <person name="Chen C."/>
            <person name="Wang M."/>
            <person name="Lipzen A."/>
            <person name="Daum C."/>
            <person name="Saski C.A."/>
            <person name="Payton A.C."/>
            <person name="Mcbreen J.C."/>
            <person name="Conrad R.E."/>
            <person name="Kollar L.M."/>
            <person name="Olsson S."/>
            <person name="Huttunen S."/>
            <person name="Landis J.B."/>
            <person name="Wickett N.J."/>
            <person name="Johnson M.G."/>
            <person name="Rensing S.A."/>
            <person name="Grimwood J."/>
            <person name="Schmutz J."/>
            <person name="Mcdaniel S.F."/>
        </authorList>
    </citation>
    <scope>NUCLEOTIDE SEQUENCE</scope>
    <source>
        <strain evidence="1">R40</strain>
    </source>
</reference>
<proteinExistence type="predicted"/>
<protein>
    <submittedName>
        <fullName evidence="1">Uncharacterized protein</fullName>
    </submittedName>
</protein>
<evidence type="ECO:0000313" key="2">
    <source>
        <dbReference type="Proteomes" id="UP000822688"/>
    </source>
</evidence>
<dbReference type="AlphaFoldDB" id="A0A8T0HKK1"/>
<name>A0A8T0HKK1_CERPU</name>